<dbReference type="Proteomes" id="UP001172386">
    <property type="component" value="Unassembled WGS sequence"/>
</dbReference>
<proteinExistence type="predicted"/>
<evidence type="ECO:0000313" key="1">
    <source>
        <dbReference type="EMBL" id="KAJ9655483.1"/>
    </source>
</evidence>
<reference evidence="1" key="1">
    <citation type="submission" date="2022-10" db="EMBL/GenBank/DDBJ databases">
        <title>Culturing micro-colonial fungi from biological soil crusts in the Mojave desert and describing Neophaeococcomyces mojavensis, and introducing the new genera and species Taxawa tesnikishii.</title>
        <authorList>
            <person name="Kurbessoian T."/>
            <person name="Stajich J.E."/>
        </authorList>
    </citation>
    <scope>NUCLEOTIDE SEQUENCE</scope>
    <source>
        <strain evidence="1">JES_112</strain>
    </source>
</reference>
<keyword evidence="1" id="KW-0255">Endonuclease</keyword>
<gene>
    <name evidence="1" type="primary">MUS81</name>
    <name evidence="1" type="ORF">H2198_005669</name>
</gene>
<dbReference type="EMBL" id="JAPDRQ010000095">
    <property type="protein sequence ID" value="KAJ9655483.1"/>
    <property type="molecule type" value="Genomic_DNA"/>
</dbReference>
<sequence>MAEEGANPLLLGWLKEWMDEAQGRNSKGYIVYKKAYQSMKAHPTSFGHPSEAQQLNGIGPKLCDRLTEKLKAYCATNGLPMPEKGRSKKSRTSENLGDTEPDPTEDKMDEPPKKKRRRKEYVPPLRSGAYAIVMALSELDQEGRNALSKPDLIARAQPFCDSSFTAPSDPTKYFTAWKSMSTLESKELVCTKGHPTKRYYLSDEGWSVALRMREKVNGENPWSKAKLSRSEDPSESTATKHSTFSAARSLGTADVLELSSSPEPGLGSMLEATPLPKLIPIKDSGPSGRRTSLPVSQTSDPIIVKPGTFEVKMLLDAREIRTTTDRDYIANELKKQGVVAEIRSLPLGDVLWVAKLKPAYGSAFQYKNAGDDDEGSTEIVLEHVVERKRLDDLVSSIRDGRFHEQKFRLKKSGVRHVTYLVEDYSMSAERVEKVGESLESAIASMQVVNDIFVKQTAKMDDTIKYLARMTKSLKETYEHRDLHVLRSGALDVATYLETLESLREASPSNAFCTTFSAFCSLCDKSNSLTLRDVYLKMLMCTRGVTGDKAIEIQKIWPTPNALIEAYANLGQNQAAKDAMISDQLGNKIDRKKIGKTLSTKVAEVWSS</sequence>
<keyword evidence="2" id="KW-1185">Reference proteome</keyword>
<evidence type="ECO:0000313" key="2">
    <source>
        <dbReference type="Proteomes" id="UP001172386"/>
    </source>
</evidence>
<accession>A0ACC3A511</accession>
<organism evidence="1 2">
    <name type="scientific">Neophaeococcomyces mojaviensis</name>
    <dbReference type="NCBI Taxonomy" id="3383035"/>
    <lineage>
        <taxon>Eukaryota</taxon>
        <taxon>Fungi</taxon>
        <taxon>Dikarya</taxon>
        <taxon>Ascomycota</taxon>
        <taxon>Pezizomycotina</taxon>
        <taxon>Eurotiomycetes</taxon>
        <taxon>Chaetothyriomycetidae</taxon>
        <taxon>Chaetothyriales</taxon>
        <taxon>Chaetothyriales incertae sedis</taxon>
        <taxon>Neophaeococcomyces</taxon>
    </lineage>
</organism>
<protein>
    <submittedName>
        <fullName evidence="1">Crossover junction endonuclease mus81</fullName>
    </submittedName>
</protein>
<comment type="caution">
    <text evidence="1">The sequence shown here is derived from an EMBL/GenBank/DDBJ whole genome shotgun (WGS) entry which is preliminary data.</text>
</comment>
<name>A0ACC3A511_9EURO</name>
<keyword evidence="1" id="KW-0378">Hydrolase</keyword>
<keyword evidence="1" id="KW-0540">Nuclease</keyword>